<dbReference type="InterPro" id="IPR052746">
    <property type="entry name" value="MlaB_ABC_Transporter"/>
</dbReference>
<feature type="domain" description="STAS" evidence="1">
    <location>
        <begin position="12"/>
        <end position="106"/>
    </location>
</feature>
<dbReference type="Pfam" id="PF13466">
    <property type="entry name" value="STAS_2"/>
    <property type="match status" value="1"/>
</dbReference>
<dbReference type="EMBL" id="JXQW01000063">
    <property type="protein sequence ID" value="KIP96318.1"/>
    <property type="molecule type" value="Genomic_DNA"/>
</dbReference>
<evidence type="ECO:0000313" key="2">
    <source>
        <dbReference type="EMBL" id="KIP96318.1"/>
    </source>
</evidence>
<evidence type="ECO:0000259" key="1">
    <source>
        <dbReference type="PROSITE" id="PS50801"/>
    </source>
</evidence>
<comment type="caution">
    <text evidence="2">The sequence shown here is derived from an EMBL/GenBank/DDBJ whole genome shotgun (WGS) entry which is preliminary data.</text>
</comment>
<dbReference type="PANTHER" id="PTHR35849">
    <property type="entry name" value="BLR2341 PROTEIN"/>
    <property type="match status" value="1"/>
</dbReference>
<name>A0A0D0JLU3_9PSED</name>
<protein>
    <submittedName>
        <fullName evidence="2">Sulfate transporter</fullName>
    </submittedName>
</protein>
<accession>A0A0D0JLU3</accession>
<gene>
    <name evidence="2" type="ORF">RU08_21640</name>
</gene>
<dbReference type="Gene3D" id="3.30.750.24">
    <property type="entry name" value="STAS domain"/>
    <property type="match status" value="1"/>
</dbReference>
<dbReference type="PROSITE" id="PS50801">
    <property type="entry name" value="STAS"/>
    <property type="match status" value="1"/>
</dbReference>
<dbReference type="InterPro" id="IPR036513">
    <property type="entry name" value="STAS_dom_sf"/>
</dbReference>
<organism evidence="2 3">
    <name type="scientific">Pseudomonas fulva</name>
    <dbReference type="NCBI Taxonomy" id="47880"/>
    <lineage>
        <taxon>Bacteria</taxon>
        <taxon>Pseudomonadati</taxon>
        <taxon>Pseudomonadota</taxon>
        <taxon>Gammaproteobacteria</taxon>
        <taxon>Pseudomonadales</taxon>
        <taxon>Pseudomonadaceae</taxon>
        <taxon>Pseudomonas</taxon>
    </lineage>
</organism>
<evidence type="ECO:0000313" key="3">
    <source>
        <dbReference type="Proteomes" id="UP000032068"/>
    </source>
</evidence>
<proteinExistence type="predicted"/>
<dbReference type="SUPFAM" id="SSF52091">
    <property type="entry name" value="SpoIIaa-like"/>
    <property type="match status" value="1"/>
</dbReference>
<dbReference type="Proteomes" id="UP000032068">
    <property type="component" value="Unassembled WGS sequence"/>
</dbReference>
<dbReference type="AlphaFoldDB" id="A0A0D0JLU3"/>
<dbReference type="OrthoDB" id="5816515at2"/>
<dbReference type="RefSeq" id="WP_042555931.1">
    <property type="nucleotide sequence ID" value="NZ_JXQW01000063.1"/>
</dbReference>
<dbReference type="InterPro" id="IPR002645">
    <property type="entry name" value="STAS_dom"/>
</dbReference>
<dbReference type="CDD" id="cd07043">
    <property type="entry name" value="STAS_anti-anti-sigma_factors"/>
    <property type="match status" value="1"/>
</dbReference>
<dbReference type="PANTHER" id="PTHR35849:SF2">
    <property type="entry name" value="BLR2341 PROTEIN"/>
    <property type="match status" value="1"/>
</dbReference>
<sequence>MNTASAENLYRILPLEGGLTIYSAAEHMELLTQVLAPGTEVELDLGAVDELDCAGLQLLILAKQEATRMSCDLRLTNHSPAVIEAFELSGLGTFFGDPILIKPASE</sequence>
<dbReference type="InterPro" id="IPR058548">
    <property type="entry name" value="MlaB-like_STAS"/>
</dbReference>
<reference evidence="2 3" key="1">
    <citation type="submission" date="2014-12" db="EMBL/GenBank/DDBJ databases">
        <title>16Stimator: statistical estimation of ribosomal gene copy numbers from draft genome assemblies.</title>
        <authorList>
            <person name="Perisin M.A."/>
            <person name="Vetter M."/>
            <person name="Gilbert J.A."/>
            <person name="Bergelson J."/>
        </authorList>
    </citation>
    <scope>NUCLEOTIDE SEQUENCE [LARGE SCALE GENOMIC DNA]</scope>
    <source>
        <strain evidence="2 3">MEJ086</strain>
    </source>
</reference>